<dbReference type="OrthoDB" id="10264378at2759"/>
<feature type="non-terminal residue" evidence="3">
    <location>
        <position position="95"/>
    </location>
</feature>
<name>A0A9N9D609_9GLOM</name>
<keyword evidence="4" id="KW-1185">Reference proteome</keyword>
<evidence type="ECO:0000259" key="2">
    <source>
        <dbReference type="Pfam" id="PF22916"/>
    </source>
</evidence>
<organism evidence="3 4">
    <name type="scientific">Ambispora gerdemannii</name>
    <dbReference type="NCBI Taxonomy" id="144530"/>
    <lineage>
        <taxon>Eukaryota</taxon>
        <taxon>Fungi</taxon>
        <taxon>Fungi incertae sedis</taxon>
        <taxon>Mucoromycota</taxon>
        <taxon>Glomeromycotina</taxon>
        <taxon>Glomeromycetes</taxon>
        <taxon>Archaeosporales</taxon>
        <taxon>Ambisporaceae</taxon>
        <taxon>Ambispora</taxon>
    </lineage>
</organism>
<feature type="transmembrane region" description="Helical" evidence="1">
    <location>
        <begin position="73"/>
        <end position="92"/>
    </location>
</feature>
<dbReference type="EMBL" id="CAJVPL010002999">
    <property type="protein sequence ID" value="CAG8624114.1"/>
    <property type="molecule type" value="Genomic_DNA"/>
</dbReference>
<dbReference type="Pfam" id="PF22916">
    <property type="entry name" value="UTP25_NTPase-like"/>
    <property type="match status" value="1"/>
</dbReference>
<evidence type="ECO:0000313" key="4">
    <source>
        <dbReference type="Proteomes" id="UP000789831"/>
    </source>
</evidence>
<keyword evidence="1" id="KW-0812">Transmembrane</keyword>
<reference evidence="3" key="1">
    <citation type="submission" date="2021-06" db="EMBL/GenBank/DDBJ databases">
        <authorList>
            <person name="Kallberg Y."/>
            <person name="Tangrot J."/>
            <person name="Rosling A."/>
        </authorList>
    </citation>
    <scope>NUCLEOTIDE SEQUENCE</scope>
    <source>
        <strain evidence="3">MT106</strain>
    </source>
</reference>
<keyword evidence="1" id="KW-1133">Transmembrane helix</keyword>
<proteinExistence type="predicted"/>
<dbReference type="InterPro" id="IPR053940">
    <property type="entry name" value="UTP25_NTPase-like"/>
</dbReference>
<evidence type="ECO:0000256" key="1">
    <source>
        <dbReference type="SAM" id="Phobius"/>
    </source>
</evidence>
<sequence>MQRLHVLKQRIKKSRFTRPKDLILLPFNNSALDLDKRFFEDFSIPQEEKTINPNKSGDSFRIGMRFTRKTMKLYVDFYSTDMPILLLGIIIGPEG</sequence>
<keyword evidence="1" id="KW-0472">Membrane</keyword>
<protein>
    <submittedName>
        <fullName evidence="3">3877_t:CDS:1</fullName>
    </submittedName>
</protein>
<comment type="caution">
    <text evidence="3">The sequence shown here is derived from an EMBL/GenBank/DDBJ whole genome shotgun (WGS) entry which is preliminary data.</text>
</comment>
<evidence type="ECO:0000313" key="3">
    <source>
        <dbReference type="EMBL" id="CAG8624114.1"/>
    </source>
</evidence>
<dbReference type="Proteomes" id="UP000789831">
    <property type="component" value="Unassembled WGS sequence"/>
</dbReference>
<gene>
    <name evidence="3" type="ORF">AGERDE_LOCUS10201</name>
</gene>
<dbReference type="AlphaFoldDB" id="A0A9N9D609"/>
<feature type="domain" description="UTP25 NTP hydrolase-like" evidence="2">
    <location>
        <begin position="54"/>
        <end position="82"/>
    </location>
</feature>
<accession>A0A9N9D609</accession>